<dbReference type="Pfam" id="PF12686">
    <property type="entry name" value="DUF3800"/>
    <property type="match status" value="1"/>
</dbReference>
<accession>A0ABN7R5C1</accession>
<evidence type="ECO:0000313" key="2">
    <source>
        <dbReference type="Proteomes" id="UP000679725"/>
    </source>
</evidence>
<comment type="caution">
    <text evidence="1">The sequence shown here is derived from an EMBL/GenBank/DDBJ whole genome shotgun (WGS) entry which is preliminary data.</text>
</comment>
<dbReference type="EMBL" id="CAJRAU010000002">
    <property type="protein sequence ID" value="CAG5069285.1"/>
    <property type="molecule type" value="Genomic_DNA"/>
</dbReference>
<evidence type="ECO:0008006" key="3">
    <source>
        <dbReference type="Google" id="ProtNLM"/>
    </source>
</evidence>
<dbReference type="InterPro" id="IPR024524">
    <property type="entry name" value="DUF3800"/>
</dbReference>
<protein>
    <recommendedName>
        <fullName evidence="3">DUF3800 domain-containing protein</fullName>
    </recommendedName>
</protein>
<name>A0ABN7R5C1_9BACT</name>
<dbReference type="Proteomes" id="UP000679725">
    <property type="component" value="Unassembled WGS sequence"/>
</dbReference>
<keyword evidence="2" id="KW-1185">Reference proteome</keyword>
<gene>
    <name evidence="1" type="ORF">DYBT9623_02021</name>
</gene>
<organism evidence="1 2">
    <name type="scientific">Dyadobacter linearis</name>
    <dbReference type="NCBI Taxonomy" id="2823330"/>
    <lineage>
        <taxon>Bacteria</taxon>
        <taxon>Pseudomonadati</taxon>
        <taxon>Bacteroidota</taxon>
        <taxon>Cytophagia</taxon>
        <taxon>Cytophagales</taxon>
        <taxon>Spirosomataceae</taxon>
        <taxon>Dyadobacter</taxon>
    </lineage>
</organism>
<proteinExistence type="predicted"/>
<sequence>MDFTLYLDESGDHGLNRIDPSFPVFVLCGVLFHEKGYALFNEQFNTLKVHFFNSNELIFHSREIRKCEKEFRILADERTKLIKKQKSLTGYLLNSFADRVTPIPRRI</sequence>
<dbReference type="RefSeq" id="WP_215233366.1">
    <property type="nucleotide sequence ID" value="NZ_CAJRAU010000002.1"/>
</dbReference>
<reference evidence="1 2" key="1">
    <citation type="submission" date="2021-04" db="EMBL/GenBank/DDBJ databases">
        <authorList>
            <person name="Rodrigo-Torres L."/>
            <person name="Arahal R. D."/>
            <person name="Lucena T."/>
        </authorList>
    </citation>
    <scope>NUCLEOTIDE SEQUENCE [LARGE SCALE GENOMIC DNA]</scope>
    <source>
        <strain evidence="1 2">CECT 9623</strain>
    </source>
</reference>
<evidence type="ECO:0000313" key="1">
    <source>
        <dbReference type="EMBL" id="CAG5069285.1"/>
    </source>
</evidence>